<sequence length="747" mass="81542">MKFEDLYQANFKQLDDAVDDWGLLVRNLTELQKQAKDGLHDKAVKADWHGVNAAVSKEFIGKTAGEFEDATKEASSIHKILQDTRNELKHYKEQLHQAVENGRKKNLTVMPSGDGGFIVTMAVHPDRAGHGTEISDHSVTDEEHLRDEVQKILDNAAKSDGTATDVLMALVDESRYGFSGAVYEDRDQAVKAVEEADRLAKLARKDPRKLTAKDFDEIDAGLKQYHDDPLFAEEFAERLGAQGTERFWLGLNDDREGAHMAYDRGYKYAELQKNLSLTLATASQSDSAGMEAWKQQVISSGNKPVGTHGDVLGFQVMSNLMRNGDFDDRFMTDYGRALMKTERFYTHDGENVAWQANICPRLNYEGSDGGWDPLNGYLKGLANNPTAATDFFSDDFIPKDGDHKKAVSNFDYLFKQRNWPMDIHDTNDVQSIAGQNYLAQALEAATTGHPAGEMPTTDTPAHTSAQTKLFEEIVAATADKQELLTDRGYMSDSMGQIASEYLPDINRANSDLPHKDLLYPIDGSAAHLDGRDVNKFLFAVGQNPQGYAAVEVGQKAYLSNLLQYHLDPDLSADHRFTSDQKLLVQTVAERSGEVSGVLSQARMEAIGSVAKGKDDSFDHAVAQYQNLASGGIGTVVGVGTSFIGSPAAGAVVGGAAGTATGAALQWLFQDVEGSAADDAQEDEGKVWDHGLHRNAAYAQRAAEQAVKRYHLSPDLVTYAGNSAHQGYQNAWAVVHGQTPGSTADIPG</sequence>
<organism evidence="1 2">
    <name type="scientific">Streptomyces cyanogenus</name>
    <dbReference type="NCBI Taxonomy" id="80860"/>
    <lineage>
        <taxon>Bacteria</taxon>
        <taxon>Bacillati</taxon>
        <taxon>Actinomycetota</taxon>
        <taxon>Actinomycetes</taxon>
        <taxon>Kitasatosporales</taxon>
        <taxon>Streptomycetaceae</taxon>
        <taxon>Streptomyces</taxon>
    </lineage>
</organism>
<proteinExistence type="predicted"/>
<reference evidence="1 2" key="1">
    <citation type="submission" date="2021-03" db="EMBL/GenBank/DDBJ databases">
        <title>Complete genome sequence of Streptomyces cyanogenus S136, producer of anticancer angucycline landomycin A.</title>
        <authorList>
            <person name="Hrab P."/>
            <person name="Ruckert C."/>
            <person name="Busche T."/>
            <person name="Ostash I."/>
            <person name="Kalinowski J."/>
            <person name="Fedorenko V."/>
            <person name="Yushchuk O."/>
            <person name="Ostash B."/>
        </authorList>
    </citation>
    <scope>NUCLEOTIDE SEQUENCE [LARGE SCALE GENOMIC DNA]</scope>
    <source>
        <strain evidence="1 2">S136</strain>
    </source>
</reference>
<keyword evidence="2" id="KW-1185">Reference proteome</keyword>
<dbReference type="RefSeq" id="WP_208034010.1">
    <property type="nucleotide sequence ID" value="NZ_CP071839.1"/>
</dbReference>
<protein>
    <submittedName>
        <fullName evidence="1">Uncharacterized protein</fullName>
    </submittedName>
</protein>
<dbReference type="Proteomes" id="UP000663908">
    <property type="component" value="Chromosome"/>
</dbReference>
<name>A0ABX7TV29_STRCY</name>
<evidence type="ECO:0000313" key="2">
    <source>
        <dbReference type="Proteomes" id="UP000663908"/>
    </source>
</evidence>
<evidence type="ECO:0000313" key="1">
    <source>
        <dbReference type="EMBL" id="QTE00610.1"/>
    </source>
</evidence>
<gene>
    <name evidence="1" type="ORF">S1361_24980</name>
</gene>
<accession>A0ABX7TV29</accession>
<dbReference type="EMBL" id="CP071839">
    <property type="protein sequence ID" value="QTE00610.1"/>
    <property type="molecule type" value="Genomic_DNA"/>
</dbReference>